<gene>
    <name evidence="3" type="ORF">EIP75_21165</name>
</gene>
<dbReference type="InterPro" id="IPR013424">
    <property type="entry name" value="Ice-binding_C"/>
</dbReference>
<dbReference type="EMBL" id="RSED01000025">
    <property type="protein sequence ID" value="RRS02280.1"/>
    <property type="molecule type" value="Genomic_DNA"/>
</dbReference>
<dbReference type="NCBIfam" id="NF038126">
    <property type="entry name" value="PEP_CTERM_FxDxF"/>
    <property type="match status" value="1"/>
</dbReference>
<name>A0A426V638_9BURK</name>
<keyword evidence="1" id="KW-0732">Signal</keyword>
<accession>A0A426V638</accession>
<evidence type="ECO:0000313" key="3">
    <source>
        <dbReference type="EMBL" id="RRS02280.1"/>
    </source>
</evidence>
<dbReference type="RefSeq" id="WP_125245190.1">
    <property type="nucleotide sequence ID" value="NZ_RSED01000025.1"/>
</dbReference>
<dbReference type="Pfam" id="PF07589">
    <property type="entry name" value="PEP-CTERM"/>
    <property type="match status" value="1"/>
</dbReference>
<sequence>MHFNLRHLAAAAALAAASSSALAVEAFPTPISLGTLGTSAAAVFAQAFSFNGAPTYSFSFTLDSSTGFSDLAGALRFADPVDLTINLAGASFSGTTTVAGSPYIPNVFSFSSLADGNYVISFTGLSTSSAGSFGGGFVQATPVPEPESMALVLAGLGVAGTLLRRRKTV</sequence>
<protein>
    <submittedName>
        <fullName evidence="3">PEP-CTERM sorting domain-containing protein</fullName>
    </submittedName>
</protein>
<dbReference type="NCBIfam" id="TIGR02595">
    <property type="entry name" value="PEP_CTERM"/>
    <property type="match status" value="1"/>
</dbReference>
<keyword evidence="4" id="KW-1185">Reference proteome</keyword>
<reference evidence="3 4" key="1">
    <citation type="submission" date="2018-12" db="EMBL/GenBank/DDBJ databases">
        <title>The whole draft genome of Aquabacterium sp. SJQ9.</title>
        <authorList>
            <person name="Sun L."/>
            <person name="Gao X."/>
            <person name="Chen W."/>
            <person name="Huang K."/>
        </authorList>
    </citation>
    <scope>NUCLEOTIDE SEQUENCE [LARGE SCALE GENOMIC DNA]</scope>
    <source>
        <strain evidence="3 4">SJQ9</strain>
    </source>
</reference>
<feature type="domain" description="Ice-binding protein C-terminal" evidence="2">
    <location>
        <begin position="142"/>
        <end position="166"/>
    </location>
</feature>
<evidence type="ECO:0000256" key="1">
    <source>
        <dbReference type="SAM" id="SignalP"/>
    </source>
</evidence>
<evidence type="ECO:0000259" key="2">
    <source>
        <dbReference type="Pfam" id="PF07589"/>
    </source>
</evidence>
<comment type="caution">
    <text evidence="3">The sequence shown here is derived from an EMBL/GenBank/DDBJ whole genome shotgun (WGS) entry which is preliminary data.</text>
</comment>
<feature type="chain" id="PRO_5019183879" evidence="1">
    <location>
        <begin position="24"/>
        <end position="169"/>
    </location>
</feature>
<dbReference type="AlphaFoldDB" id="A0A426V638"/>
<dbReference type="Proteomes" id="UP000269265">
    <property type="component" value="Unassembled WGS sequence"/>
</dbReference>
<evidence type="ECO:0000313" key="4">
    <source>
        <dbReference type="Proteomes" id="UP000269265"/>
    </source>
</evidence>
<proteinExistence type="predicted"/>
<feature type="signal peptide" evidence="1">
    <location>
        <begin position="1"/>
        <end position="23"/>
    </location>
</feature>
<organism evidence="3 4">
    <name type="scientific">Aquabacterium soli</name>
    <dbReference type="NCBI Taxonomy" id="2493092"/>
    <lineage>
        <taxon>Bacteria</taxon>
        <taxon>Pseudomonadati</taxon>
        <taxon>Pseudomonadota</taxon>
        <taxon>Betaproteobacteria</taxon>
        <taxon>Burkholderiales</taxon>
        <taxon>Aquabacterium</taxon>
    </lineage>
</organism>